<organism evidence="1">
    <name type="scientific">freshwater metagenome</name>
    <dbReference type="NCBI Taxonomy" id="449393"/>
    <lineage>
        <taxon>unclassified sequences</taxon>
        <taxon>metagenomes</taxon>
        <taxon>ecological metagenomes</taxon>
    </lineage>
</organism>
<gene>
    <name evidence="1" type="ORF">UFOPK1413_00735</name>
</gene>
<dbReference type="AlphaFoldDB" id="A0A6J6BPQ7"/>
<protein>
    <submittedName>
        <fullName evidence="1">Unannotated protein</fullName>
    </submittedName>
</protein>
<reference evidence="1" key="1">
    <citation type="submission" date="2020-05" db="EMBL/GenBank/DDBJ databases">
        <authorList>
            <person name="Chiriac C."/>
            <person name="Salcher M."/>
            <person name="Ghai R."/>
            <person name="Kavagutti S V."/>
        </authorList>
    </citation>
    <scope>NUCLEOTIDE SEQUENCE</scope>
</reference>
<accession>A0A6J6BPQ7</accession>
<proteinExistence type="predicted"/>
<dbReference type="EMBL" id="CAEZSG010000110">
    <property type="protein sequence ID" value="CAB4541071.1"/>
    <property type="molecule type" value="Genomic_DNA"/>
</dbReference>
<sequence length="312" mass="33864">MVLGRDDGGVEHGVALAIEWVPHGNGHTEEALARDQPVAVESADPVVVTHPHEVGVEVDLLAAFDETCAKVFVLGTVTDVPLAGRDDLEGLVTLLEKLDGVGDGLGFANHLTRFLQHLDYACLRREHGFAGEFGIDGTLFVGLDTGGRFAHDAAVESEHRASRKAQFAPPDDVRDVTERTDHCDTASLVDLGERVGEDWNLDPEQRRADGGSEERLVALVFRVGNKCHTRRNHLGSGRLDVDGSAIGLMERDAVVGTGNLFVLEFGLGDRRAERDVPQGRRVRLIRLAARKVSKERALCGSLRLVGNRAVRL</sequence>
<name>A0A6J6BPQ7_9ZZZZ</name>
<evidence type="ECO:0000313" key="1">
    <source>
        <dbReference type="EMBL" id="CAB4541071.1"/>
    </source>
</evidence>